<keyword evidence="3" id="KW-0012">Acyltransferase</keyword>
<feature type="transmembrane region" description="Helical" evidence="1">
    <location>
        <begin position="117"/>
        <end position="137"/>
    </location>
</feature>
<dbReference type="Proteomes" id="UP000182200">
    <property type="component" value="Unassembled WGS sequence"/>
</dbReference>
<accession>A0A0P1P6Q1</accession>
<accession>A0A0P1LCA7</accession>
<name>A0A0P1P6Q1_9BACT</name>
<evidence type="ECO:0000256" key="1">
    <source>
        <dbReference type="SAM" id="Phobius"/>
    </source>
</evidence>
<evidence type="ECO:0000313" key="3">
    <source>
        <dbReference type="EMBL" id="CUU05630.1"/>
    </source>
</evidence>
<dbReference type="GO" id="GO:0016746">
    <property type="term" value="F:acyltransferase activity"/>
    <property type="evidence" value="ECO:0007669"/>
    <property type="project" value="UniProtKB-KW"/>
</dbReference>
<dbReference type="AlphaFoldDB" id="A0A0P1P6Q1"/>
<accession>A0A0S4N332</accession>
<feature type="transmembrane region" description="Helical" evidence="1">
    <location>
        <begin position="201"/>
        <end position="221"/>
    </location>
</feature>
<evidence type="ECO:0000313" key="4">
    <source>
        <dbReference type="Proteomes" id="UP000182011"/>
    </source>
</evidence>
<evidence type="ECO:0000313" key="2">
    <source>
        <dbReference type="EMBL" id="CUS94783.1"/>
    </source>
</evidence>
<proteinExistence type="predicted"/>
<accession>A0A0P1MI37</accession>
<feature type="transmembrane region" description="Helical" evidence="1">
    <location>
        <begin position="295"/>
        <end position="315"/>
    </location>
</feature>
<feature type="transmembrane region" description="Helical" evidence="1">
    <location>
        <begin position="233"/>
        <end position="252"/>
    </location>
</feature>
<sequence length="377" mass="42856">MSEEKTLGISGRLTSLDVFRGATIAGMILVNNPGSWSYVYSQLRHADWHGWTFTDLIFPFFLFIVGVAIVFSFSRRVELGYSKVKLFWKVVRRSLILFALGLFLNGFPTFDLSTIRIMGVLQRIAICYFFASVIFLTSSLRGQVFWSVVLLFVYWGLMEFVPVPGIGAGLYEKGKNFAAYVDSLILSGHMWSVTKTWDPEGIVSTIPAISTTLFGVLTGHWLRSKRSEIEKSLWLFIMGNLGLFIGAVWNSWLPINKNLWTSSYAVFTAGFALIVLGFCYYFVDVRGYKKFTYPFVVYGMNAITVFVLSGIIGRLSTYFKVSLSDGSTTTVKNYIYENFFASWLGPMNGSLAYAIAHVLLMYFLMWILYKKRIFIKI</sequence>
<feature type="transmembrane region" description="Helical" evidence="1">
    <location>
        <begin position="86"/>
        <end position="105"/>
    </location>
</feature>
<dbReference type="RefSeq" id="WP_047134178.1">
    <property type="nucleotide sequence ID" value="NZ_CZVI01000055.1"/>
</dbReference>
<dbReference type="Proteomes" id="UP000182011">
    <property type="component" value="Unassembled WGS sequence"/>
</dbReference>
<keyword evidence="1" id="KW-0472">Membrane</keyword>
<accession>A0A0P1MVN3</accession>
<keyword evidence="1" id="KW-1133">Transmembrane helix</keyword>
<feature type="transmembrane region" description="Helical" evidence="1">
    <location>
        <begin position="144"/>
        <end position="163"/>
    </location>
</feature>
<protein>
    <submittedName>
        <fullName evidence="3">Predicted acyltransferase</fullName>
    </submittedName>
</protein>
<reference evidence="3 4" key="2">
    <citation type="submission" date="2015-11" db="EMBL/GenBank/DDBJ databases">
        <authorList>
            <person name="Zhang Y."/>
            <person name="Guo Z."/>
        </authorList>
    </citation>
    <scope>NUCLEOTIDE SEQUENCE [LARGE SCALE GENOMIC DNA]</scope>
    <source>
        <strain evidence="3">JGI-4</strain>
    </source>
</reference>
<dbReference type="PANTHER" id="PTHR31061:SF24">
    <property type="entry name" value="LD22376P"/>
    <property type="match status" value="1"/>
</dbReference>
<feature type="transmembrane region" description="Helical" evidence="1">
    <location>
        <begin position="264"/>
        <end position="283"/>
    </location>
</feature>
<organism evidence="3 4">
    <name type="scientific">Candidatus Kryptonium thompsonii</name>
    <dbReference type="NCBI Taxonomy" id="1633631"/>
    <lineage>
        <taxon>Bacteria</taxon>
        <taxon>Pseudomonadati</taxon>
        <taxon>Candidatus Kryptoniota</taxon>
        <taxon>Candidatus Kryptonium</taxon>
    </lineage>
</organism>
<gene>
    <name evidence="3" type="ORF">JGI4_01308</name>
    <name evidence="2" type="ORF">JGI8_02049</name>
</gene>
<evidence type="ECO:0000313" key="5">
    <source>
        <dbReference type="Proteomes" id="UP000182200"/>
    </source>
</evidence>
<keyword evidence="5" id="KW-1185">Reference proteome</keyword>
<dbReference type="EMBL" id="CZVI01000055">
    <property type="protein sequence ID" value="CUS94783.1"/>
    <property type="molecule type" value="Genomic_DNA"/>
</dbReference>
<reference evidence="2 5" key="1">
    <citation type="submission" date="2015-11" db="EMBL/GenBank/DDBJ databases">
        <authorList>
            <person name="Varghese N."/>
        </authorList>
    </citation>
    <scope>NUCLEOTIDE SEQUENCE [LARGE SCALE GENOMIC DNA]</scope>
    <source>
        <strain evidence="2 5">JGI-8</strain>
    </source>
</reference>
<keyword evidence="1" id="KW-0812">Transmembrane</keyword>
<accession>A0A0P1M0D7</accession>
<keyword evidence="3" id="KW-0808">Transferase</keyword>
<accession>A0A0N7MZD2</accession>
<feature type="transmembrane region" description="Helical" evidence="1">
    <location>
        <begin position="56"/>
        <end position="74"/>
    </location>
</feature>
<accession>A0A0P1M0I8</accession>
<accession>A0A0P1LNW7</accession>
<feature type="transmembrane region" description="Helical" evidence="1">
    <location>
        <begin position="350"/>
        <end position="369"/>
    </location>
</feature>
<dbReference type="STRING" id="1633631.GCA_001442925_01303"/>
<dbReference type="EMBL" id="FAOP01000005">
    <property type="protein sequence ID" value="CUU05630.1"/>
    <property type="molecule type" value="Genomic_DNA"/>
</dbReference>
<dbReference type="PANTHER" id="PTHR31061">
    <property type="entry name" value="LD22376P"/>
    <property type="match status" value="1"/>
</dbReference>